<dbReference type="Proteomes" id="UP001515943">
    <property type="component" value="Unassembled WGS sequence"/>
</dbReference>
<dbReference type="Pfam" id="PF00535">
    <property type="entry name" value="Glycos_transf_2"/>
    <property type="match status" value="1"/>
</dbReference>
<keyword evidence="2" id="KW-0328">Glycosyltransferase</keyword>
<keyword evidence="4" id="KW-1133">Transmembrane helix</keyword>
<dbReference type="EMBL" id="VSRL01000086">
    <property type="protein sequence ID" value="NKE59516.1"/>
    <property type="molecule type" value="Genomic_DNA"/>
</dbReference>
<comment type="caution">
    <text evidence="6">The sequence shown here is derived from an EMBL/GenBank/DDBJ whole genome shotgun (WGS) entry which is preliminary data.</text>
</comment>
<feature type="transmembrane region" description="Helical" evidence="4">
    <location>
        <begin position="367"/>
        <end position="386"/>
    </location>
</feature>
<proteinExistence type="inferred from homology"/>
<dbReference type="PANTHER" id="PTHR43630:SF1">
    <property type="entry name" value="POLY-BETA-1,6-N-ACETYL-D-GLUCOSAMINE SYNTHASE"/>
    <property type="match status" value="1"/>
</dbReference>
<dbReference type="SUPFAM" id="SSF53448">
    <property type="entry name" value="Nucleotide-diphospho-sugar transferases"/>
    <property type="match status" value="1"/>
</dbReference>
<evidence type="ECO:0000256" key="4">
    <source>
        <dbReference type="SAM" id="Phobius"/>
    </source>
</evidence>
<evidence type="ECO:0000259" key="5">
    <source>
        <dbReference type="Pfam" id="PF00535"/>
    </source>
</evidence>
<dbReference type="InterPro" id="IPR001173">
    <property type="entry name" value="Glyco_trans_2-like"/>
</dbReference>
<evidence type="ECO:0000313" key="6">
    <source>
        <dbReference type="EMBL" id="NKE59516.1"/>
    </source>
</evidence>
<protein>
    <submittedName>
        <fullName evidence="6">Glycosyltransferase family 2 protein</fullName>
    </submittedName>
</protein>
<keyword evidence="4" id="KW-0812">Transmembrane</keyword>
<reference evidence="6 7" key="1">
    <citation type="submission" date="2019-08" db="EMBL/GenBank/DDBJ databases">
        <title>Lentzea from Indian Himalayas.</title>
        <authorList>
            <person name="Mandal S."/>
            <person name="Mallick Gupta A."/>
            <person name="Maiti P.K."/>
            <person name="Sarkar J."/>
            <person name="Mandal S."/>
        </authorList>
    </citation>
    <scope>NUCLEOTIDE SEQUENCE [LARGE SCALE GENOMIC DNA]</scope>
    <source>
        <strain evidence="6 7">PSKA42</strain>
    </source>
</reference>
<feature type="transmembrane region" description="Helical" evidence="4">
    <location>
        <begin position="392"/>
        <end position="415"/>
    </location>
</feature>
<feature type="transmembrane region" description="Helical" evidence="4">
    <location>
        <begin position="78"/>
        <end position="103"/>
    </location>
</feature>
<dbReference type="CDD" id="cd06423">
    <property type="entry name" value="CESA_like"/>
    <property type="match status" value="1"/>
</dbReference>
<keyword evidence="7" id="KW-1185">Reference proteome</keyword>
<evidence type="ECO:0000256" key="2">
    <source>
        <dbReference type="ARBA" id="ARBA00022676"/>
    </source>
</evidence>
<name>A0ABX1FLD7_9PSEU</name>
<comment type="similarity">
    <text evidence="1">Belongs to the glycosyltransferase 2 family.</text>
</comment>
<evidence type="ECO:0000313" key="7">
    <source>
        <dbReference type="Proteomes" id="UP001515943"/>
    </source>
</evidence>
<feature type="domain" description="Glycosyltransferase 2-like" evidence="5">
    <location>
        <begin position="121"/>
        <end position="277"/>
    </location>
</feature>
<evidence type="ECO:0000256" key="1">
    <source>
        <dbReference type="ARBA" id="ARBA00006739"/>
    </source>
</evidence>
<dbReference type="Gene3D" id="3.90.550.10">
    <property type="entry name" value="Spore Coat Polysaccharide Biosynthesis Protein SpsA, Chain A"/>
    <property type="match status" value="1"/>
</dbReference>
<sequence length="478" mass="52550">MRPSDREVAGKITRRGAITTPLCVFVPPLRTDPASGPRREFRHGRRVLRGAVPGLRDHRGQSRRVPHPTAALPPMTSLAWLMVPLAMIGIVRVCVVLVAADLYDLSLHRSRPLPYEPSVWVVIPAYNEELCVARAVRSVLDSSYLDVSVIVVDDGSTDGTVACLQGFGSRVRVVSQPNSGKAAAINTGMRLVGDGLVMVLDADSSLSRSAVSRMVAHFADPIVLAAAANVKIAGPRGVLGWVQRLEYAVVHRLKQGYTVFNCEYVIGGVGSMFRTSVVRACGSFDTDTMTEDIDFSMKILTLRGNYDWRIIFAADAIAYTQAVPSLHGLLRQRSRWKFGRLQAFYKHRSLFFGTTCSRLLSWVHLPYTAAGEVLVLFEPLFVYVVVSATFQTGWFTGILLLCAVYTGVAVFTVVGDLTEPWRAKVQLLALAPLAYPLLMVIVFVDLVAVLRSLLTVLRGYRPVGRWEHVERTLTSVPG</sequence>
<accession>A0ABX1FLD7</accession>
<evidence type="ECO:0000256" key="3">
    <source>
        <dbReference type="ARBA" id="ARBA00022679"/>
    </source>
</evidence>
<dbReference type="PANTHER" id="PTHR43630">
    <property type="entry name" value="POLY-BETA-1,6-N-ACETYL-D-GLUCOSAMINE SYNTHASE"/>
    <property type="match status" value="1"/>
</dbReference>
<feature type="transmembrane region" description="Helical" evidence="4">
    <location>
        <begin position="427"/>
        <end position="450"/>
    </location>
</feature>
<keyword evidence="4" id="KW-0472">Membrane</keyword>
<organism evidence="6 7">
    <name type="scientific">Lentzea indica</name>
    <dbReference type="NCBI Taxonomy" id="2604800"/>
    <lineage>
        <taxon>Bacteria</taxon>
        <taxon>Bacillati</taxon>
        <taxon>Actinomycetota</taxon>
        <taxon>Actinomycetes</taxon>
        <taxon>Pseudonocardiales</taxon>
        <taxon>Pseudonocardiaceae</taxon>
        <taxon>Lentzea</taxon>
    </lineage>
</organism>
<keyword evidence="3" id="KW-0808">Transferase</keyword>
<dbReference type="InterPro" id="IPR029044">
    <property type="entry name" value="Nucleotide-diphossugar_trans"/>
</dbReference>
<gene>
    <name evidence="6" type="ORF">FXN61_22985</name>
</gene>